<evidence type="ECO:0000313" key="3">
    <source>
        <dbReference type="EMBL" id="KNZ46145.1"/>
    </source>
</evidence>
<feature type="non-terminal residue" evidence="3">
    <location>
        <position position="1"/>
    </location>
</feature>
<comment type="caution">
    <text evidence="3">The sequence shown here is derived from an EMBL/GenBank/DDBJ whole genome shotgun (WGS) entry which is preliminary data.</text>
</comment>
<name>A0A0L6UE90_9BASI</name>
<dbReference type="VEuPathDB" id="FungiDB:VP01_7517g1"/>
<dbReference type="SUPFAM" id="SSF46934">
    <property type="entry name" value="UBA-like"/>
    <property type="match status" value="1"/>
</dbReference>
<evidence type="ECO:0000259" key="2">
    <source>
        <dbReference type="PROSITE" id="PS50030"/>
    </source>
</evidence>
<dbReference type="OrthoDB" id="10651812at2759"/>
<dbReference type="Proteomes" id="UP000037035">
    <property type="component" value="Unassembled WGS sequence"/>
</dbReference>
<feature type="compositionally biased region" description="Polar residues" evidence="1">
    <location>
        <begin position="262"/>
        <end position="291"/>
    </location>
</feature>
<dbReference type="Pfam" id="PF00627">
    <property type="entry name" value="UBA"/>
    <property type="match status" value="1"/>
</dbReference>
<feature type="region of interest" description="Disordered" evidence="1">
    <location>
        <begin position="256"/>
        <end position="295"/>
    </location>
</feature>
<dbReference type="STRING" id="27349.A0A0L6UE90"/>
<proteinExistence type="predicted"/>
<organism evidence="3 4">
    <name type="scientific">Puccinia sorghi</name>
    <dbReference type="NCBI Taxonomy" id="27349"/>
    <lineage>
        <taxon>Eukaryota</taxon>
        <taxon>Fungi</taxon>
        <taxon>Dikarya</taxon>
        <taxon>Basidiomycota</taxon>
        <taxon>Pucciniomycotina</taxon>
        <taxon>Pucciniomycetes</taxon>
        <taxon>Pucciniales</taxon>
        <taxon>Pucciniaceae</taxon>
        <taxon>Puccinia</taxon>
    </lineage>
</organism>
<dbReference type="EMBL" id="LAVV01012958">
    <property type="protein sequence ID" value="KNZ46145.1"/>
    <property type="molecule type" value="Genomic_DNA"/>
</dbReference>
<gene>
    <name evidence="3" type="ORF">VP01_7517g1</name>
</gene>
<reference evidence="3 4" key="1">
    <citation type="submission" date="2015-08" db="EMBL/GenBank/DDBJ databases">
        <title>Next Generation Sequencing and Analysis of the Genome of Puccinia sorghi L Schw, the Causal Agent of Maize Common Rust.</title>
        <authorList>
            <person name="Rochi L."/>
            <person name="Burguener G."/>
            <person name="Darino M."/>
            <person name="Turjanski A."/>
            <person name="Kreff E."/>
            <person name="Dieguez M.J."/>
            <person name="Sacco F."/>
        </authorList>
    </citation>
    <scope>NUCLEOTIDE SEQUENCE [LARGE SCALE GENOMIC DNA]</scope>
    <source>
        <strain evidence="3 4">RO10H11247</strain>
    </source>
</reference>
<protein>
    <recommendedName>
        <fullName evidence="2">UBA domain-containing protein</fullName>
    </recommendedName>
</protein>
<dbReference type="FunFam" id="1.10.8.10:FF:000288">
    <property type="entry name" value="Uncharacterized protein"/>
    <property type="match status" value="1"/>
</dbReference>
<keyword evidence="4" id="KW-1185">Reference proteome</keyword>
<dbReference type="PROSITE" id="PS50030">
    <property type="entry name" value="UBA"/>
    <property type="match status" value="1"/>
</dbReference>
<evidence type="ECO:0000256" key="1">
    <source>
        <dbReference type="SAM" id="MobiDB-lite"/>
    </source>
</evidence>
<dbReference type="InterPro" id="IPR009060">
    <property type="entry name" value="UBA-like_sf"/>
</dbReference>
<accession>A0A0L6UE90</accession>
<dbReference type="InterPro" id="IPR015940">
    <property type="entry name" value="UBA"/>
</dbReference>
<sequence>IIKLFSSRRVTDEALKKQALASLLAQLLTVHLKWPGAGTPFCSSYLTVCLNTASQLLIEERGSLENPPFFVQLLCRSKQFAFGRRKQNPSSKCLVVSFVRWFKSCSESTSNLMFLDRLIGISLRGASAKLELFVQDLSRYPTSMARGVILLDIIKADGEASPEPTPAGRFTAVSDLVGNSNTMPGYSYLASYTLLGGGPPAVPDEGRITSLVDMGFPRSACEAALARTHNNLNLATEFLLASPVLVKRAQDEEAAAAVTAAPSSTSGEQSASNQEPSTSEATTQIMNVSSSRPRDKPVAVADEIMVTPCQTIASVPAPLVPLIGNEMT</sequence>
<dbReference type="AlphaFoldDB" id="A0A0L6UE90"/>
<dbReference type="SMART" id="SM00165">
    <property type="entry name" value="UBA"/>
    <property type="match status" value="1"/>
</dbReference>
<feature type="non-terminal residue" evidence="3">
    <location>
        <position position="328"/>
    </location>
</feature>
<feature type="domain" description="UBA" evidence="2">
    <location>
        <begin position="202"/>
        <end position="242"/>
    </location>
</feature>
<evidence type="ECO:0000313" key="4">
    <source>
        <dbReference type="Proteomes" id="UP000037035"/>
    </source>
</evidence>
<dbReference type="Gene3D" id="1.10.8.10">
    <property type="entry name" value="DNA helicase RuvA subunit, C-terminal domain"/>
    <property type="match status" value="1"/>
</dbReference>